<dbReference type="EMBL" id="NOKA02000011">
    <property type="protein sequence ID" value="RDY31704.1"/>
    <property type="molecule type" value="Genomic_DNA"/>
</dbReference>
<dbReference type="OrthoDB" id="1956293at2"/>
<feature type="transmembrane region" description="Helical" evidence="1">
    <location>
        <begin position="390"/>
        <end position="408"/>
    </location>
</feature>
<sequence length="630" mass="73249">MFKLKKCTNNQKIIFVFGIFLLSLIAIHRCVWMYFDDYGYASLTYGWTGNENGMNYQLQDIVEFLKWHYNNWGGRILYYFAEILIFKIGGVRLMQILQAIVICMISFFMYKILILVPTTRKDTDLFTAFMICILYGTFNILTLNDGIYWYSASISYVWSLLPFFGAIYLYERSENKKWYEVLLISVLYFAAAFSQEQMALMAIVYVIANYVFVNIGKFGFKIKNFNKIDSIYFMSALCGGLLEILAPGNFLRADNTMYEEFNSLSLVEKVIKNTPQIININIGKYNTAFTLILIIIGIFMALRLKNIILQKTISVIYALFAVYLLAAAVITVNENIDFGIRFIWIIIFVLHVLIQYFCEKKYILLALFIAGCCSQGAMLITPSICTRSHTMFEFILHLFIVENLVIAINSKKIRLFTKVVIITIIIFSCVNFITIFKGYYDNYNINKYNDEQLINASRRIKNGENIGSINIYKLKNDLYAQQMPYHQEFIIYWIRNYFEIPEYVKIRYLSKGESQINTIEESQFDTLEGDYYSDGWFGKSAVIYPRNNTGQYVLIEAYCLKNMSDVILTCSVGDEVYTLEVKDEVENKLEIYVPIDEEIKIEASNTFTPNNGDKRELSVKLSLSYVDLLE</sequence>
<evidence type="ECO:0000313" key="5">
    <source>
        <dbReference type="Proteomes" id="UP000247523"/>
    </source>
</evidence>
<evidence type="ECO:0000313" key="2">
    <source>
        <dbReference type="EMBL" id="PXV87248.1"/>
    </source>
</evidence>
<feature type="transmembrane region" description="Helical" evidence="1">
    <location>
        <begin position="12"/>
        <end position="35"/>
    </location>
</feature>
<keyword evidence="4" id="KW-1185">Reference proteome</keyword>
<feature type="transmembrane region" description="Helical" evidence="1">
    <location>
        <begin position="420"/>
        <end position="440"/>
    </location>
</feature>
<feature type="transmembrane region" description="Helical" evidence="1">
    <location>
        <begin position="96"/>
        <end position="116"/>
    </location>
</feature>
<dbReference type="Proteomes" id="UP000247523">
    <property type="component" value="Unassembled WGS sequence"/>
</dbReference>
<evidence type="ECO:0000313" key="4">
    <source>
        <dbReference type="Proteomes" id="UP000216411"/>
    </source>
</evidence>
<dbReference type="AlphaFoldDB" id="A0A255IS17"/>
<evidence type="ECO:0000256" key="1">
    <source>
        <dbReference type="SAM" id="Phobius"/>
    </source>
</evidence>
<accession>A0A255IS17</accession>
<feature type="transmembrane region" description="Helical" evidence="1">
    <location>
        <begin position="285"/>
        <end position="302"/>
    </location>
</feature>
<reference evidence="3 4" key="1">
    <citation type="journal article" date="2017" name="Genome Announc.">
        <title>Draft Genome Sequence of a Sporulating and Motile Strain of Lachnotalea glycerini Isolated from Water in Quebec City, Canada.</title>
        <authorList>
            <person name="Maheux A.F."/>
            <person name="Boudreau D.K."/>
            <person name="Berube E."/>
            <person name="Boissinot M."/>
            <person name="Raymond F."/>
            <person name="Brodeur S."/>
            <person name="Corbeil J."/>
            <person name="Isabel S."/>
            <person name="Omar R.F."/>
            <person name="Bergeron M.G."/>
        </authorList>
    </citation>
    <scope>NUCLEOTIDE SEQUENCE [LARGE SCALE GENOMIC DNA]</scope>
    <source>
        <strain evidence="3 4">CCRI-19302</strain>
    </source>
</reference>
<reference evidence="2 5" key="2">
    <citation type="submission" date="2018-05" db="EMBL/GenBank/DDBJ databases">
        <title>Genomic Encyclopedia of Type Strains, Phase IV (KMG-IV): sequencing the most valuable type-strain genomes for metagenomic binning, comparative biology and taxonomic classification.</title>
        <authorList>
            <person name="Goeker M."/>
        </authorList>
    </citation>
    <scope>NUCLEOTIDE SEQUENCE [LARGE SCALE GENOMIC DNA]</scope>
    <source>
        <strain evidence="2 5">DSM 28816</strain>
    </source>
</reference>
<feature type="transmembrane region" description="Helical" evidence="1">
    <location>
        <begin position="147"/>
        <end position="170"/>
    </location>
</feature>
<reference evidence="3" key="3">
    <citation type="submission" date="2018-07" db="EMBL/GenBank/DDBJ databases">
        <authorList>
            <person name="Quirk P.G."/>
            <person name="Krulwich T.A."/>
        </authorList>
    </citation>
    <scope>NUCLEOTIDE SEQUENCE</scope>
    <source>
        <strain evidence="3">CCRI-19302</strain>
    </source>
</reference>
<feature type="transmembrane region" description="Helical" evidence="1">
    <location>
        <begin position="199"/>
        <end position="220"/>
    </location>
</feature>
<feature type="transmembrane region" description="Helical" evidence="1">
    <location>
        <begin position="364"/>
        <end position="384"/>
    </location>
</feature>
<comment type="caution">
    <text evidence="3">The sequence shown here is derived from an EMBL/GenBank/DDBJ whole genome shotgun (WGS) entry which is preliminary data.</text>
</comment>
<feature type="transmembrane region" description="Helical" evidence="1">
    <location>
        <begin position="338"/>
        <end position="357"/>
    </location>
</feature>
<protein>
    <submittedName>
        <fullName evidence="3">Uncharacterized protein</fullName>
    </submittedName>
</protein>
<feature type="transmembrane region" description="Helical" evidence="1">
    <location>
        <begin position="314"/>
        <end position="332"/>
    </location>
</feature>
<dbReference type="Proteomes" id="UP000216411">
    <property type="component" value="Unassembled WGS sequence"/>
</dbReference>
<evidence type="ECO:0000313" key="3">
    <source>
        <dbReference type="EMBL" id="RDY31704.1"/>
    </source>
</evidence>
<keyword evidence="1" id="KW-1133">Transmembrane helix</keyword>
<keyword evidence="1" id="KW-0472">Membrane</keyword>
<dbReference type="Pfam" id="PF19528">
    <property type="entry name" value="DUF6056"/>
    <property type="match status" value="1"/>
</dbReference>
<keyword evidence="1" id="KW-0812">Transmembrane</keyword>
<feature type="transmembrane region" description="Helical" evidence="1">
    <location>
        <begin position="177"/>
        <end position="193"/>
    </location>
</feature>
<feature type="transmembrane region" description="Helical" evidence="1">
    <location>
        <begin position="123"/>
        <end position="141"/>
    </location>
</feature>
<dbReference type="RefSeq" id="WP_094375855.1">
    <property type="nucleotide sequence ID" value="NZ_NOKA02000011.1"/>
</dbReference>
<dbReference type="InterPro" id="IPR045691">
    <property type="entry name" value="DUF6056"/>
</dbReference>
<proteinExistence type="predicted"/>
<gene>
    <name evidence="2" type="ORF">C8E03_1109</name>
    <name evidence="3" type="ORF">CG710_008265</name>
</gene>
<dbReference type="EMBL" id="QICS01000010">
    <property type="protein sequence ID" value="PXV87248.1"/>
    <property type="molecule type" value="Genomic_DNA"/>
</dbReference>
<organism evidence="3 4">
    <name type="scientific">Lachnotalea glycerini</name>
    <dbReference type="NCBI Taxonomy" id="1763509"/>
    <lineage>
        <taxon>Bacteria</taxon>
        <taxon>Bacillati</taxon>
        <taxon>Bacillota</taxon>
        <taxon>Clostridia</taxon>
        <taxon>Lachnospirales</taxon>
        <taxon>Lachnospiraceae</taxon>
        <taxon>Lachnotalea</taxon>
    </lineage>
</organism>
<name>A0A255IS17_9FIRM</name>